<dbReference type="Pfam" id="PF14806">
    <property type="entry name" value="Coatomer_b_Cpla"/>
    <property type="match status" value="1"/>
</dbReference>
<evidence type="ECO:0000256" key="7">
    <source>
        <dbReference type="ARBA" id="ARBA00023034"/>
    </source>
</evidence>
<dbReference type="PIRSF" id="PIRSF005727">
    <property type="entry name" value="Coatomer_beta_subunit"/>
    <property type="match status" value="1"/>
</dbReference>
<dbReference type="GO" id="GO:0000139">
    <property type="term" value="C:Golgi membrane"/>
    <property type="evidence" value="ECO:0007669"/>
    <property type="project" value="UniProtKB-SubCell"/>
</dbReference>
<comment type="subcellular location">
    <subcellularLocation>
        <location evidence="10">Cytoplasm</location>
    </subcellularLocation>
    <subcellularLocation>
        <location evidence="1 10">Golgi apparatus membrane</location>
        <topology evidence="1 10">Peripheral membrane protein</topology>
        <orientation evidence="1 10">Cytoplasmic side</orientation>
    </subcellularLocation>
    <subcellularLocation>
        <location evidence="10">Cytoplasmic vesicle</location>
        <location evidence="10">COPI-coated vesicle membrane</location>
        <topology evidence="10">Peripheral membrane protein</topology>
        <orientation evidence="10">Cytoplasmic side</orientation>
    </subcellularLocation>
</comment>
<dbReference type="InterPro" id="IPR002553">
    <property type="entry name" value="Clathrin/coatomer_adapt-like_N"/>
</dbReference>
<proteinExistence type="predicted"/>
<comment type="caution">
    <text evidence="14">The sequence shown here is derived from an EMBL/GenBank/DDBJ whole genome shotgun (WGS) entry which is preliminary data.</text>
</comment>
<organism evidence="14 15">
    <name type="scientific">Peronospora matthiolae</name>
    <dbReference type="NCBI Taxonomy" id="2874970"/>
    <lineage>
        <taxon>Eukaryota</taxon>
        <taxon>Sar</taxon>
        <taxon>Stramenopiles</taxon>
        <taxon>Oomycota</taxon>
        <taxon>Peronosporomycetes</taxon>
        <taxon>Peronosporales</taxon>
        <taxon>Peronosporaceae</taxon>
        <taxon>Peronospora</taxon>
    </lineage>
</organism>
<dbReference type="PANTHER" id="PTHR10635">
    <property type="entry name" value="COATOMER SUBUNIT BETA"/>
    <property type="match status" value="1"/>
</dbReference>
<keyword evidence="9 10" id="KW-0968">Cytoplasmic vesicle</keyword>
<dbReference type="GO" id="GO:0030126">
    <property type="term" value="C:COPI vesicle coat"/>
    <property type="evidence" value="ECO:0007669"/>
    <property type="project" value="InterPro"/>
</dbReference>
<dbReference type="InterPro" id="IPR011989">
    <property type="entry name" value="ARM-like"/>
</dbReference>
<dbReference type="GO" id="GO:0006888">
    <property type="term" value="P:endoplasmic reticulum to Golgi vesicle-mediated transport"/>
    <property type="evidence" value="ECO:0007669"/>
    <property type="project" value="TreeGrafter"/>
</dbReference>
<keyword evidence="8 10" id="KW-0472">Membrane</keyword>
<feature type="domain" description="Coatomer beta subunit C-terminal" evidence="12">
    <location>
        <begin position="710"/>
        <end position="850"/>
    </location>
</feature>
<evidence type="ECO:0000256" key="1">
    <source>
        <dbReference type="ARBA" id="ARBA00004255"/>
    </source>
</evidence>
<comment type="subunit">
    <text evidence="10">Oligomeric complex that consists of at least the alpha, beta, beta', gamma, delta, epsilon and zeta subunits.</text>
</comment>
<dbReference type="InterPro" id="IPR029446">
    <property type="entry name" value="COPB1_appendage_platform_dom"/>
</dbReference>
<feature type="domain" description="Clathrin/coatomer adaptor adaptin-like N-terminal" evidence="11">
    <location>
        <begin position="27"/>
        <end position="490"/>
    </location>
</feature>
<dbReference type="InterPro" id="IPR011710">
    <property type="entry name" value="Coatomer_bsu_C"/>
</dbReference>
<keyword evidence="6 10" id="KW-0653">Protein transport</keyword>
<dbReference type="GO" id="GO:0006891">
    <property type="term" value="P:intra-Golgi vesicle-mediated transport"/>
    <property type="evidence" value="ECO:0007669"/>
    <property type="project" value="TreeGrafter"/>
</dbReference>
<dbReference type="InterPro" id="IPR016460">
    <property type="entry name" value="COPB1"/>
</dbReference>
<sequence length="1001" mass="109774">MAGVTNERYCTVLLQQVTEEKAVPPSQDEILKGLESPKVEHKIRAVKSAILALLQGENLSKVLMHIIRFCSTQSDHTLKKLLMVYWEIAPKYEQPPPAAAGTTGTAAPPKLLPEMILVCNALLNDLNHPNEYIRGCMLRFLCKIKEKDILEPLKDAVKSNLEHRHSYVRKNAVMTVYTMYKTFGDVVIPDAPELIERFILNESDAGARRNAFLMLNDCAQDRAVTFLMNAMDQVPKFGDGFSLVILETTRKVCRQDPAQKARFVRCVFQLLNSSSPAVSYEAAWTLVTLSAAPTAVRAAAKTYCGLLNSQSDNNVKLIVLDRLADLKKHHTKVLQEIVMDIMRALSSPSLDICKKVLEIAMDLVTVRNIDEVVTHLKREVVKTQDKTREKAGEYRHLLIKAIHACAVKFPEVANAVVHLLMEFLNQPDGAMDVVVFVRAMCESYPELRKSILQKLMISFSDISLAKVYRVGLWILGEYATVPLEDGTESDTSIFEAARTIFDAVGSLPLVTEAMLKASAETVENRADDPAAATGAAYSKPVTKSVVLADGTYATETSYSAPAAKSAVAEEEGVPGLRRLLLSGDFFLGAAVASTLTKLCLRVSNGDLANATAHNAAVKKLVVDCTRCLCAIVAYGQSKASKHEIDQDSARRILMGVRVLLDPASAQATHAIITEDCRAAYRNLLDAQKAQEAEAARAAAGGAEGEPVSQADDLINFRQLRGKKALGSTDIDIDDGADINRALGQQGNGADNEYAGAMRHVHQLTGFADPVYAEAYVTVHDYDIVLEILVVNRIPQTLTNLSVDLSTIGDLKLVERPQPQTIGPLDQRTIRANIKVSSTETGHIFGTIVYDSASGAEKTYVNLNDIHLDIMDYIKPATCTDSAFRAMWAEFEWENKVAVHTELSNVFEFLQHVVDKTNMRCMTPTASLGGDTNFLAANLYAKSVFGEDALVNLSVEKQDSGRIAGYIRIRSKTQGIALSLGDRITAVQRGKEDQSKRKKFLA</sequence>
<evidence type="ECO:0000313" key="14">
    <source>
        <dbReference type="EMBL" id="CAK7938700.1"/>
    </source>
</evidence>
<dbReference type="GO" id="GO:0006886">
    <property type="term" value="P:intracellular protein transport"/>
    <property type="evidence" value="ECO:0007669"/>
    <property type="project" value="InterPro"/>
</dbReference>
<evidence type="ECO:0000256" key="2">
    <source>
        <dbReference type="ARBA" id="ARBA00022448"/>
    </source>
</evidence>
<dbReference type="InterPro" id="IPR016024">
    <property type="entry name" value="ARM-type_fold"/>
</dbReference>
<dbReference type="Proteomes" id="UP001162060">
    <property type="component" value="Unassembled WGS sequence"/>
</dbReference>
<dbReference type="EMBL" id="CAKLBY020000231">
    <property type="protein sequence ID" value="CAK7938700.1"/>
    <property type="molecule type" value="Genomic_DNA"/>
</dbReference>
<protein>
    <recommendedName>
        <fullName evidence="10">Coatomer subunit beta</fullName>
    </recommendedName>
    <alternativeName>
        <fullName evidence="10">Beta-coat protein</fullName>
    </alternativeName>
</protein>
<keyword evidence="5 10" id="KW-0931">ER-Golgi transport</keyword>
<evidence type="ECO:0000256" key="4">
    <source>
        <dbReference type="ARBA" id="ARBA00022737"/>
    </source>
</evidence>
<dbReference type="PANTHER" id="PTHR10635:SF0">
    <property type="entry name" value="COATOMER SUBUNIT BETA"/>
    <property type="match status" value="1"/>
</dbReference>
<comment type="function">
    <text evidence="10">The coatomer is a cytosolic protein complex that binds to dilysine motifs and reversibly associates with Golgi non-clathrin-coated vesicles, which further mediate biosynthetic protein transport from the ER, via the Golgi up to the trans Golgi network. Coatomer complex is required for budding from Golgi membranes, and is essential for the retrograde Golgi-to-ER transport of dilysine-tagged proteins.</text>
</comment>
<dbReference type="SUPFAM" id="SSF48371">
    <property type="entry name" value="ARM repeat"/>
    <property type="match status" value="1"/>
</dbReference>
<dbReference type="GO" id="GO:0005198">
    <property type="term" value="F:structural molecule activity"/>
    <property type="evidence" value="ECO:0007669"/>
    <property type="project" value="InterPro"/>
</dbReference>
<evidence type="ECO:0000256" key="10">
    <source>
        <dbReference type="PIRNR" id="PIRNR005727"/>
    </source>
</evidence>
<keyword evidence="3 10" id="KW-0963">Cytoplasm</keyword>
<dbReference type="AlphaFoldDB" id="A0AAV1UYQ3"/>
<dbReference type="Pfam" id="PF07718">
    <property type="entry name" value="Coatamer_beta_C"/>
    <property type="match status" value="1"/>
</dbReference>
<gene>
    <name evidence="14" type="ORF">PM001_LOCUS23850</name>
</gene>
<evidence type="ECO:0000313" key="15">
    <source>
        <dbReference type="Proteomes" id="UP001162060"/>
    </source>
</evidence>
<keyword evidence="4" id="KW-0677">Repeat</keyword>
<evidence type="ECO:0000256" key="9">
    <source>
        <dbReference type="ARBA" id="ARBA00023329"/>
    </source>
</evidence>
<dbReference type="Pfam" id="PF01602">
    <property type="entry name" value="Adaptin_N"/>
    <property type="match status" value="1"/>
</dbReference>
<dbReference type="Gene3D" id="1.25.10.10">
    <property type="entry name" value="Leucine-rich Repeat Variant"/>
    <property type="match status" value="1"/>
</dbReference>
<evidence type="ECO:0000256" key="6">
    <source>
        <dbReference type="ARBA" id="ARBA00022927"/>
    </source>
</evidence>
<evidence type="ECO:0000256" key="5">
    <source>
        <dbReference type="ARBA" id="ARBA00022892"/>
    </source>
</evidence>
<name>A0AAV1UYQ3_9STRA</name>
<accession>A0AAV1UYQ3</accession>
<evidence type="ECO:0000256" key="8">
    <source>
        <dbReference type="ARBA" id="ARBA00023136"/>
    </source>
</evidence>
<evidence type="ECO:0000259" key="12">
    <source>
        <dbReference type="Pfam" id="PF07718"/>
    </source>
</evidence>
<keyword evidence="7 10" id="KW-0333">Golgi apparatus</keyword>
<evidence type="ECO:0000259" key="11">
    <source>
        <dbReference type="Pfam" id="PF01602"/>
    </source>
</evidence>
<evidence type="ECO:0000259" key="13">
    <source>
        <dbReference type="Pfam" id="PF14806"/>
    </source>
</evidence>
<evidence type="ECO:0000256" key="3">
    <source>
        <dbReference type="ARBA" id="ARBA00022490"/>
    </source>
</evidence>
<keyword evidence="2 10" id="KW-0813">Transport</keyword>
<feature type="domain" description="Coatomer beta subunit appendage platform" evidence="13">
    <location>
        <begin position="856"/>
        <end position="983"/>
    </location>
</feature>
<reference evidence="14" key="1">
    <citation type="submission" date="2024-01" db="EMBL/GenBank/DDBJ databases">
        <authorList>
            <person name="Webb A."/>
        </authorList>
    </citation>
    <scope>NUCLEOTIDE SEQUENCE</scope>
    <source>
        <strain evidence="14">Pm1</strain>
    </source>
</reference>